<dbReference type="Proteomes" id="UP000789901">
    <property type="component" value="Unassembled WGS sequence"/>
</dbReference>
<feature type="region of interest" description="Disordered" evidence="1">
    <location>
        <begin position="32"/>
        <end position="63"/>
    </location>
</feature>
<reference evidence="2 3" key="1">
    <citation type="submission" date="2021-06" db="EMBL/GenBank/DDBJ databases">
        <authorList>
            <person name="Kallberg Y."/>
            <person name="Tangrot J."/>
            <person name="Rosling A."/>
        </authorList>
    </citation>
    <scope>NUCLEOTIDE SEQUENCE [LARGE SCALE GENOMIC DNA]</scope>
    <source>
        <strain evidence="2 3">120-4 pot B 10/14</strain>
    </source>
</reference>
<comment type="caution">
    <text evidence="2">The sequence shown here is derived from an EMBL/GenBank/DDBJ whole genome shotgun (WGS) entry which is preliminary data.</text>
</comment>
<accession>A0ABN7VWH0</accession>
<dbReference type="EMBL" id="CAJVQB010024008">
    <property type="protein sequence ID" value="CAG8803132.1"/>
    <property type="molecule type" value="Genomic_DNA"/>
</dbReference>
<gene>
    <name evidence="2" type="ORF">GMARGA_LOCUS23578</name>
</gene>
<organism evidence="2 3">
    <name type="scientific">Gigaspora margarita</name>
    <dbReference type="NCBI Taxonomy" id="4874"/>
    <lineage>
        <taxon>Eukaryota</taxon>
        <taxon>Fungi</taxon>
        <taxon>Fungi incertae sedis</taxon>
        <taxon>Mucoromycota</taxon>
        <taxon>Glomeromycotina</taxon>
        <taxon>Glomeromycetes</taxon>
        <taxon>Diversisporales</taxon>
        <taxon>Gigasporaceae</taxon>
        <taxon>Gigaspora</taxon>
    </lineage>
</organism>
<sequence>MTKHHFLNANINNKILPLVVLIPTQTSMTKFTPSNSNISGNTGGTTTVKSSPPTTTNSPPTNNEILLLGTTTAKMKSKSIINDIKPPERLYEMTIYHLRRVNQIAANTNQTAQTILIWKEE</sequence>
<name>A0ABN7VWH0_GIGMA</name>
<keyword evidence="3" id="KW-1185">Reference proteome</keyword>
<evidence type="ECO:0000313" key="3">
    <source>
        <dbReference type="Proteomes" id="UP000789901"/>
    </source>
</evidence>
<proteinExistence type="predicted"/>
<evidence type="ECO:0000256" key="1">
    <source>
        <dbReference type="SAM" id="MobiDB-lite"/>
    </source>
</evidence>
<evidence type="ECO:0000313" key="2">
    <source>
        <dbReference type="EMBL" id="CAG8803132.1"/>
    </source>
</evidence>
<protein>
    <submittedName>
        <fullName evidence="2">8587_t:CDS:1</fullName>
    </submittedName>
</protein>